<dbReference type="PROSITE" id="PS00893">
    <property type="entry name" value="NUDIX_BOX"/>
    <property type="match status" value="1"/>
</dbReference>
<dbReference type="CDD" id="cd18873">
    <property type="entry name" value="NUDIX_NadM_like"/>
    <property type="match status" value="1"/>
</dbReference>
<gene>
    <name evidence="4" type="ORF">PZE19_21045</name>
</gene>
<keyword evidence="5" id="KW-1185">Reference proteome</keyword>
<evidence type="ECO:0000256" key="1">
    <source>
        <dbReference type="ARBA" id="ARBA00022801"/>
    </source>
</evidence>
<dbReference type="InterPro" id="IPR015797">
    <property type="entry name" value="NUDIX_hydrolase-like_dom_sf"/>
</dbReference>
<protein>
    <submittedName>
        <fullName evidence="4">NUDIX hydrolase</fullName>
    </submittedName>
</protein>
<dbReference type="Gene3D" id="3.90.79.10">
    <property type="entry name" value="Nucleoside Triphosphate Pyrophosphohydrolase"/>
    <property type="match status" value="1"/>
</dbReference>
<feature type="domain" description="Nudix hydrolase" evidence="3">
    <location>
        <begin position="9"/>
        <end position="146"/>
    </location>
</feature>
<reference evidence="4 5" key="1">
    <citation type="submission" date="2023-03" db="EMBL/GenBank/DDBJ databases">
        <title>Paludisphaera mucosa sp. nov. a novel planctomycete from northern fen.</title>
        <authorList>
            <person name="Ivanova A."/>
        </authorList>
    </citation>
    <scope>NUCLEOTIDE SEQUENCE [LARGE SCALE GENOMIC DNA]</scope>
    <source>
        <strain evidence="4 5">Pla2</strain>
    </source>
</reference>
<dbReference type="PANTHER" id="PTHR43736:SF4">
    <property type="entry name" value="SLR1690 PROTEIN"/>
    <property type="match status" value="1"/>
</dbReference>
<keyword evidence="1 2" id="KW-0378">Hydrolase</keyword>
<proteinExistence type="inferred from homology"/>
<comment type="similarity">
    <text evidence="2">Belongs to the Nudix hydrolase family.</text>
</comment>
<dbReference type="InterPro" id="IPR000086">
    <property type="entry name" value="NUDIX_hydrolase_dom"/>
</dbReference>
<sequence>MSSPYCYKYPRPAVTTDLVVFAWIDRALQVLLILRKHDPFEGRWAIPGGFLDMDEAAETGARRELEEETGLVVPGAVEPLGFFAAPGRDPRGRTVTLAHVAVLPAGDHAIRGGDDAAEAAWRAVDQARDLAFDHDEVLALAVSWLRRKVLARSPEAVALFPRPAAASDVRILFKALGIPAQAAPAWIAAAGR</sequence>
<evidence type="ECO:0000256" key="2">
    <source>
        <dbReference type="RuleBase" id="RU003476"/>
    </source>
</evidence>
<evidence type="ECO:0000313" key="5">
    <source>
        <dbReference type="Proteomes" id="UP001216907"/>
    </source>
</evidence>
<organism evidence="4 5">
    <name type="scientific">Paludisphaera mucosa</name>
    <dbReference type="NCBI Taxonomy" id="3030827"/>
    <lineage>
        <taxon>Bacteria</taxon>
        <taxon>Pseudomonadati</taxon>
        <taxon>Planctomycetota</taxon>
        <taxon>Planctomycetia</taxon>
        <taxon>Isosphaerales</taxon>
        <taxon>Isosphaeraceae</taxon>
        <taxon>Paludisphaera</taxon>
    </lineage>
</organism>
<accession>A0ABT6FFC2</accession>
<dbReference type="PRINTS" id="PR00502">
    <property type="entry name" value="NUDIXFAMILY"/>
</dbReference>
<evidence type="ECO:0000259" key="3">
    <source>
        <dbReference type="PROSITE" id="PS51462"/>
    </source>
</evidence>
<dbReference type="GO" id="GO:0016787">
    <property type="term" value="F:hydrolase activity"/>
    <property type="evidence" value="ECO:0007669"/>
    <property type="project" value="UniProtKB-KW"/>
</dbReference>
<name>A0ABT6FFC2_9BACT</name>
<evidence type="ECO:0000313" key="4">
    <source>
        <dbReference type="EMBL" id="MDG3006264.1"/>
    </source>
</evidence>
<dbReference type="InterPro" id="IPR020476">
    <property type="entry name" value="Nudix_hydrolase"/>
</dbReference>
<dbReference type="PROSITE" id="PS51462">
    <property type="entry name" value="NUDIX"/>
    <property type="match status" value="1"/>
</dbReference>
<dbReference type="PANTHER" id="PTHR43736">
    <property type="entry name" value="ADP-RIBOSE PYROPHOSPHATASE"/>
    <property type="match status" value="1"/>
</dbReference>
<dbReference type="SUPFAM" id="SSF55811">
    <property type="entry name" value="Nudix"/>
    <property type="match status" value="1"/>
</dbReference>
<comment type="caution">
    <text evidence="4">The sequence shown here is derived from an EMBL/GenBank/DDBJ whole genome shotgun (WGS) entry which is preliminary data.</text>
</comment>
<dbReference type="RefSeq" id="WP_277862564.1">
    <property type="nucleotide sequence ID" value="NZ_JARRAG010000002.1"/>
</dbReference>
<dbReference type="EMBL" id="JARRAG010000002">
    <property type="protein sequence ID" value="MDG3006264.1"/>
    <property type="molecule type" value="Genomic_DNA"/>
</dbReference>
<dbReference type="InterPro" id="IPR020084">
    <property type="entry name" value="NUDIX_hydrolase_CS"/>
</dbReference>
<dbReference type="Proteomes" id="UP001216907">
    <property type="component" value="Unassembled WGS sequence"/>
</dbReference>
<dbReference type="Pfam" id="PF00293">
    <property type="entry name" value="NUDIX"/>
    <property type="match status" value="1"/>
</dbReference>